<gene>
    <name evidence="1" type="ORF">Patl1_05009</name>
</gene>
<evidence type="ECO:0000313" key="2">
    <source>
        <dbReference type="Proteomes" id="UP001164250"/>
    </source>
</evidence>
<evidence type="ECO:0000313" key="1">
    <source>
        <dbReference type="EMBL" id="KAJ0102048.1"/>
    </source>
</evidence>
<sequence length="83" mass="9073">MDAVVSQPNSKARKILMGNGEGKGKDYIIELFLCDLFSLTNAYTNVTSLGHTESEIAQRATGLLHGIHIVKTLTLSTEILEVR</sequence>
<dbReference type="Proteomes" id="UP001164250">
    <property type="component" value="Chromosome 3"/>
</dbReference>
<name>A0ACC1BSG9_9ROSI</name>
<protein>
    <submittedName>
        <fullName evidence="1">Uncharacterized protein</fullName>
    </submittedName>
</protein>
<proteinExistence type="predicted"/>
<comment type="caution">
    <text evidence="1">The sequence shown here is derived from an EMBL/GenBank/DDBJ whole genome shotgun (WGS) entry which is preliminary data.</text>
</comment>
<dbReference type="EMBL" id="CM047899">
    <property type="protein sequence ID" value="KAJ0102048.1"/>
    <property type="molecule type" value="Genomic_DNA"/>
</dbReference>
<reference evidence="2" key="1">
    <citation type="journal article" date="2023" name="G3 (Bethesda)">
        <title>Genome assembly and association tests identify interacting loci associated with vigor, precocity, and sex in interspecific pistachio rootstocks.</title>
        <authorList>
            <person name="Palmer W."/>
            <person name="Jacygrad E."/>
            <person name="Sagayaradj S."/>
            <person name="Cavanaugh K."/>
            <person name="Han R."/>
            <person name="Bertier L."/>
            <person name="Beede B."/>
            <person name="Kafkas S."/>
            <person name="Golino D."/>
            <person name="Preece J."/>
            <person name="Michelmore R."/>
        </authorList>
    </citation>
    <scope>NUCLEOTIDE SEQUENCE [LARGE SCALE GENOMIC DNA]</scope>
</reference>
<accession>A0ACC1BSG9</accession>
<organism evidence="1 2">
    <name type="scientific">Pistacia atlantica</name>
    <dbReference type="NCBI Taxonomy" id="434234"/>
    <lineage>
        <taxon>Eukaryota</taxon>
        <taxon>Viridiplantae</taxon>
        <taxon>Streptophyta</taxon>
        <taxon>Embryophyta</taxon>
        <taxon>Tracheophyta</taxon>
        <taxon>Spermatophyta</taxon>
        <taxon>Magnoliopsida</taxon>
        <taxon>eudicotyledons</taxon>
        <taxon>Gunneridae</taxon>
        <taxon>Pentapetalae</taxon>
        <taxon>rosids</taxon>
        <taxon>malvids</taxon>
        <taxon>Sapindales</taxon>
        <taxon>Anacardiaceae</taxon>
        <taxon>Pistacia</taxon>
    </lineage>
</organism>
<keyword evidence="2" id="KW-1185">Reference proteome</keyword>